<proteinExistence type="predicted"/>
<evidence type="ECO:0000313" key="1">
    <source>
        <dbReference type="EMBL" id="MDX8305484.1"/>
    </source>
</evidence>
<sequence>MDIIAAVWVRQLVKGMPQIGDRILEQWQLDGFGQAQVKLQENWARG</sequence>
<evidence type="ECO:0000313" key="3">
    <source>
        <dbReference type="Proteomes" id="UP001277561"/>
    </source>
</evidence>
<evidence type="ECO:0000313" key="2">
    <source>
        <dbReference type="EMBL" id="MDX8332780.1"/>
    </source>
</evidence>
<gene>
    <name evidence="1" type="ORF">RMR22_24915</name>
    <name evidence="2" type="ORF">RMS29_26635</name>
</gene>
<reference evidence="1 3" key="1">
    <citation type="journal article" date="2023" name="Phytobiomes J">
        <title>Deciphering the key players within the bacterial microbiota associated with aerial crown gall tumors on rhododendron: Insights into the gallobiome.</title>
        <authorList>
            <person name="Kuzmanovic N."/>
            <person name="Nesme J."/>
            <person name="Wolf J."/>
            <person name="Neumann-Schaal M."/>
            <person name="Petersen J."/>
            <person name="Fernandez-Gnecco G."/>
            <person name="Sproeer C."/>
            <person name="Bunk B."/>
            <person name="Overmann J."/>
            <person name="Sorensen S.J."/>
            <person name="Idczak E."/>
            <person name="Smalla K."/>
        </authorList>
    </citation>
    <scope>NUCLEOTIDE SEQUENCE</scope>
    <source>
        <strain evidence="1">Rho-11.1</strain>
        <strain evidence="3">rho-14.1</strain>
        <strain evidence="2">Rho-14.1</strain>
    </source>
</reference>
<dbReference type="AlphaFoldDB" id="A0AAW9FSJ0"/>
<organism evidence="1">
    <name type="scientific">Agrobacterium rosae</name>
    <dbReference type="NCBI Taxonomy" id="1972867"/>
    <lineage>
        <taxon>Bacteria</taxon>
        <taxon>Pseudomonadati</taxon>
        <taxon>Pseudomonadota</taxon>
        <taxon>Alphaproteobacteria</taxon>
        <taxon>Hyphomicrobiales</taxon>
        <taxon>Rhizobiaceae</taxon>
        <taxon>Rhizobium/Agrobacterium group</taxon>
        <taxon>Agrobacterium</taxon>
    </lineage>
</organism>
<dbReference type="EMBL" id="JAVRAD010000023">
    <property type="protein sequence ID" value="MDX8332780.1"/>
    <property type="molecule type" value="Genomic_DNA"/>
</dbReference>
<name>A0AAW9FSJ0_9HYPH</name>
<dbReference type="RefSeq" id="WP_320187999.1">
    <property type="nucleotide sequence ID" value="NZ_CP133554.1"/>
</dbReference>
<dbReference type="EMBL" id="JAVRAF010000020">
    <property type="protein sequence ID" value="MDX8305484.1"/>
    <property type="molecule type" value="Genomic_DNA"/>
</dbReference>
<accession>A0AAW9FSJ0</accession>
<comment type="caution">
    <text evidence="1">The sequence shown here is derived from an EMBL/GenBank/DDBJ whole genome shotgun (WGS) entry which is preliminary data.</text>
</comment>
<protein>
    <submittedName>
        <fullName evidence="1">Uncharacterized protein</fullName>
    </submittedName>
</protein>
<keyword evidence="3" id="KW-1185">Reference proteome</keyword>
<dbReference type="Proteomes" id="UP001277561">
    <property type="component" value="Unassembled WGS sequence"/>
</dbReference>